<gene>
    <name evidence="2" type="ORF">LT679_00455</name>
</gene>
<protein>
    <recommendedName>
        <fullName evidence="4">ATP-binding protein</fullName>
    </recommendedName>
</protein>
<evidence type="ECO:0008006" key="4">
    <source>
        <dbReference type="Google" id="ProtNLM"/>
    </source>
</evidence>
<accession>A0ABS8TW51</accession>
<dbReference type="EMBL" id="JAJPWV010000001">
    <property type="protein sequence ID" value="MCD8739056.1"/>
    <property type="molecule type" value="Genomic_DNA"/>
</dbReference>
<dbReference type="Proteomes" id="UP001199919">
    <property type="component" value="Unassembled WGS sequence"/>
</dbReference>
<evidence type="ECO:0000313" key="2">
    <source>
        <dbReference type="EMBL" id="MCD8739056.1"/>
    </source>
</evidence>
<name>A0ABS8TW51_9SPHI</name>
<feature type="compositionally biased region" description="Basic and acidic residues" evidence="1">
    <location>
        <begin position="499"/>
        <end position="525"/>
    </location>
</feature>
<reference evidence="2 3" key="1">
    <citation type="submission" date="2021-12" db="EMBL/GenBank/DDBJ databases">
        <title>Mucilaginibacter roseus genome.</title>
        <authorList>
            <person name="Ferreira J.R."/>
            <person name="Newman J.D."/>
        </authorList>
    </citation>
    <scope>NUCLEOTIDE SEQUENCE [LARGE SCALE GENOMIC DNA]</scope>
    <source>
        <strain evidence="2 3">LMG 28454</strain>
    </source>
</reference>
<proteinExistence type="predicted"/>
<comment type="caution">
    <text evidence="2">The sequence shown here is derived from an EMBL/GenBank/DDBJ whole genome shotgun (WGS) entry which is preliminary data.</text>
</comment>
<organism evidence="2 3">
    <name type="scientific">Mucilaginibacter roseus</name>
    <dbReference type="NCBI Taxonomy" id="1528868"/>
    <lineage>
        <taxon>Bacteria</taxon>
        <taxon>Pseudomonadati</taxon>
        <taxon>Bacteroidota</taxon>
        <taxon>Sphingobacteriia</taxon>
        <taxon>Sphingobacteriales</taxon>
        <taxon>Sphingobacteriaceae</taxon>
        <taxon>Mucilaginibacter</taxon>
    </lineage>
</organism>
<sequence length="816" mass="94257">MSGPSLTPQQLFENLYAAHTEEQVDQVINDNPNIFNGNNWYPLGGNENNYGVIENQQASPIAALIEKITNSIDATLMKKCYETNIDPKSASAPKTMDEARELFFPDYKNWDLNNPRKNQAKNLQILADGPKLTPSLTIYDNGEGQHPDDFEQTFLSLLRGNKNEIHFVQGKYNMGGSGAIIFCGKKGYQLIGSRRFDKTGDFGFTFVREHPLTKEEEGRKKNTWYEFLKIDGVIPAFKISKLDLGLHETWFETGTVMKLYSYDLPAGSRSVISRDLNQSINEYLFEPALPILTVDRKYRYPDDRNLERDLYGLKRRLELEDNRYVEDYFSENYAEEPFGKFKVTCYVFKTRIEDKNIKETKEAIQREFFKNNMSVMFSVNGQVHGNFTSEFITRSLKFNLLKYHLLIHVDCTHMHYNFRKELFMASRDRLKEGDETTQLRKFLASKLGTVKGRLAEIEKRRKDSISVDSKDTTEMLKSFSKNLPMDSALMRLLNQTFKLEQKDDKPKPKEQKKEVQHREEKEPFKPQRFPSFLKIKSSTDKGIAAINLPRGQDKTIFFKTDVENHYFDRIEEPGEFKVGIISYKGKNEANGGTAPGKEEVIETIFNVTTSSPHEGTIRLNLNTKNEVRVGDEIEMKVTLTGPGEDFEELFLVKISDPEQKKEETKKIEKEDDQHIGLPPFVLVYKEAREGFQTWDKVSEGIDAEIDYNTVMAPQVSGGNLDKIIINMDSHVLKAFKSKHKDATTIEIADKKYISSVYFHTLFLYTITKNRKYAISKEDDNNKEIDLEVYLRDLFSSFYSEFILNFGTNDLLQMISE</sequence>
<feature type="region of interest" description="Disordered" evidence="1">
    <location>
        <begin position="499"/>
        <end position="526"/>
    </location>
</feature>
<dbReference type="RefSeq" id="WP_232174931.1">
    <property type="nucleotide sequence ID" value="NZ_JAJPWV010000001.1"/>
</dbReference>
<keyword evidence="3" id="KW-1185">Reference proteome</keyword>
<evidence type="ECO:0000313" key="3">
    <source>
        <dbReference type="Proteomes" id="UP001199919"/>
    </source>
</evidence>
<evidence type="ECO:0000256" key="1">
    <source>
        <dbReference type="SAM" id="MobiDB-lite"/>
    </source>
</evidence>